<dbReference type="AlphaFoldDB" id="A0A848D394"/>
<keyword evidence="1" id="KW-0732">Signal</keyword>
<name>A0A848D394_ANEAE</name>
<feature type="chain" id="PRO_5032542163" description="S-layer protein SbsC C-terminal domain-containing protein" evidence="1">
    <location>
        <begin position="30"/>
        <end position="696"/>
    </location>
</feature>
<protein>
    <recommendedName>
        <fullName evidence="2">S-layer protein SbsC C-terminal domain-containing protein</fullName>
    </recommendedName>
</protein>
<reference evidence="3 4" key="1">
    <citation type="submission" date="2020-04" db="EMBL/GenBank/DDBJ databases">
        <authorList>
            <person name="Hitch T.C.A."/>
            <person name="Wylensek D."/>
            <person name="Clavel T."/>
        </authorList>
    </citation>
    <scope>NUCLEOTIDE SEQUENCE [LARGE SCALE GENOMIC DNA]</scope>
    <source>
        <strain evidence="3 4">WB01_D5_05</strain>
    </source>
</reference>
<dbReference type="Proteomes" id="UP000561326">
    <property type="component" value="Unassembled WGS sequence"/>
</dbReference>
<feature type="domain" description="S-layer protein SbsC C-terminal" evidence="2">
    <location>
        <begin position="615"/>
        <end position="692"/>
    </location>
</feature>
<proteinExistence type="predicted"/>
<evidence type="ECO:0000256" key="1">
    <source>
        <dbReference type="SAM" id="SignalP"/>
    </source>
</evidence>
<dbReference type="EMBL" id="JABAGO010000048">
    <property type="protein sequence ID" value="NMF00528.1"/>
    <property type="molecule type" value="Genomic_DNA"/>
</dbReference>
<evidence type="ECO:0000259" key="2">
    <source>
        <dbReference type="Pfam" id="PF18316"/>
    </source>
</evidence>
<organism evidence="3 4">
    <name type="scientific">Aneurinibacillus aneurinilyticus</name>
    <name type="common">Bacillus aneurinolyticus</name>
    <dbReference type="NCBI Taxonomy" id="1391"/>
    <lineage>
        <taxon>Bacteria</taxon>
        <taxon>Bacillati</taxon>
        <taxon>Bacillota</taxon>
        <taxon>Bacilli</taxon>
        <taxon>Bacillales</taxon>
        <taxon>Paenibacillaceae</taxon>
        <taxon>Aneurinibacillus group</taxon>
        <taxon>Aneurinibacillus</taxon>
    </lineage>
</organism>
<dbReference type="InterPro" id="IPR040751">
    <property type="entry name" value="SbsC_C"/>
</dbReference>
<dbReference type="Pfam" id="PF07554">
    <property type="entry name" value="FIVAR"/>
    <property type="match status" value="4"/>
</dbReference>
<feature type="signal peptide" evidence="1">
    <location>
        <begin position="1"/>
        <end position="29"/>
    </location>
</feature>
<sequence length="696" mass="73057">MSKRKSKKIPAIAVMSTLAVTALASSVSADTIIRNSTLNGLQVSSGASNANINAQGKITSISGDVVIKAPTTLKADSDATNPFKDAKVVIETNGTVTIEVPLKEVQINSNATIKLTPGKGSIERASVAPGKNPDLPPSVPGVGNAPNVSLSMETGKITKGKVKLVGTDSTMEYQIKAKGSDSWGTAWTSITGRDIELTASKDNVIRVRVKATTTTLASQARELTVRTENIGNPVVVDKAALKAKIKEAEELKEADYTSDSWSTLRTALTNAKTVAADTNATQTQVNAQVTALTTALNKLVKKDQVVNKAELNAKIKEAEELKEADYTSDSWSALQTALTAAKTVAADTNATQTQVNAQVTALTTALNKLVKKDQVVNKAELNAKIKEAEELKEADYTSDSWSALQTALTAAKTVAADTNATEEQVNAQVTALTTALNKLVKKDQVVNKAELNAKIKEAEGLKEADYTSDSWSTLRTALTNAKNIAADTNATQTQVNAALEGLATAINNLVPNAPDVTNITYVLNTAGTTPYNGSVVVANVPASGMVKVYNVSGKNEIGSGTNKGSQAAAVTVSQLNILANTDYQISITLNGKESNKATKKSQAPAPAPALSVKVEKGSKDGMTKATVNVQGLSLKAQVTDTEPIVPNVGDVAPGAAYQSESDLQAKVGQWLAIYEVDSSGKVKKFYKKQLETEEIA</sequence>
<dbReference type="Pfam" id="PF18316">
    <property type="entry name" value="S-l_SbsC_C"/>
    <property type="match status" value="1"/>
</dbReference>
<accession>A0A848D394</accession>
<gene>
    <name evidence="3" type="ORF">HF838_20095</name>
</gene>
<comment type="caution">
    <text evidence="3">The sequence shown here is derived from an EMBL/GenBank/DDBJ whole genome shotgun (WGS) entry which is preliminary data.</text>
</comment>
<dbReference type="RefSeq" id="WP_168976208.1">
    <property type="nucleotide sequence ID" value="NZ_JABAGO010000048.1"/>
</dbReference>
<evidence type="ECO:0000313" key="3">
    <source>
        <dbReference type="EMBL" id="NMF00528.1"/>
    </source>
</evidence>
<evidence type="ECO:0000313" key="4">
    <source>
        <dbReference type="Proteomes" id="UP000561326"/>
    </source>
</evidence>
<dbReference type="Gene3D" id="1.20.1270.70">
    <property type="entry name" value="Designed single chain three-helix bundle"/>
    <property type="match status" value="4"/>
</dbReference>